<organism evidence="15 16">
    <name type="scientific">Aquicella lusitana</name>
    <dbReference type="NCBI Taxonomy" id="254246"/>
    <lineage>
        <taxon>Bacteria</taxon>
        <taxon>Pseudomonadati</taxon>
        <taxon>Pseudomonadota</taxon>
        <taxon>Gammaproteobacteria</taxon>
        <taxon>Legionellales</taxon>
        <taxon>Coxiellaceae</taxon>
        <taxon>Aquicella</taxon>
    </lineage>
</organism>
<protein>
    <recommendedName>
        <fullName evidence="4">ADP-ribose pyrophosphatase</fullName>
        <ecNumber evidence="3">3.6.1.13</ecNumber>
    </recommendedName>
    <alternativeName>
        <fullName evidence="9">ADP-ribose diphosphatase</fullName>
    </alternativeName>
    <alternativeName>
        <fullName evidence="11">ADP-ribose phosphohydrolase</fullName>
    </alternativeName>
    <alternativeName>
        <fullName evidence="10">Adenosine diphosphoribose pyrophosphatase</fullName>
    </alternativeName>
</protein>
<dbReference type="AlphaFoldDB" id="A0A370G764"/>
<keyword evidence="16" id="KW-1185">Reference proteome</keyword>
<dbReference type="PANTHER" id="PTHR11839">
    <property type="entry name" value="UDP/ADP-SUGAR PYROPHOSPHATASE"/>
    <property type="match status" value="1"/>
</dbReference>
<accession>A0A370G764</accession>
<dbReference type="InterPro" id="IPR004385">
    <property type="entry name" value="NDP_pyrophosphatase"/>
</dbReference>
<evidence type="ECO:0000256" key="1">
    <source>
        <dbReference type="ARBA" id="ARBA00001946"/>
    </source>
</evidence>
<evidence type="ECO:0000256" key="2">
    <source>
        <dbReference type="ARBA" id="ARBA00007482"/>
    </source>
</evidence>
<dbReference type="PROSITE" id="PS00893">
    <property type="entry name" value="NUDIX_BOX"/>
    <property type="match status" value="1"/>
</dbReference>
<keyword evidence="6" id="KW-0378">Hydrolase</keyword>
<evidence type="ECO:0000256" key="4">
    <source>
        <dbReference type="ARBA" id="ARBA00013297"/>
    </source>
</evidence>
<evidence type="ECO:0000256" key="11">
    <source>
        <dbReference type="ARBA" id="ARBA00033056"/>
    </source>
</evidence>
<evidence type="ECO:0000256" key="5">
    <source>
        <dbReference type="ARBA" id="ARBA00022723"/>
    </source>
</evidence>
<dbReference type="GO" id="GO:0006753">
    <property type="term" value="P:nucleoside phosphate metabolic process"/>
    <property type="evidence" value="ECO:0007669"/>
    <property type="project" value="TreeGrafter"/>
</dbReference>
<evidence type="ECO:0000256" key="13">
    <source>
        <dbReference type="PIRSR" id="PIRSR604385-2"/>
    </source>
</evidence>
<evidence type="ECO:0000256" key="3">
    <source>
        <dbReference type="ARBA" id="ARBA00012453"/>
    </source>
</evidence>
<evidence type="ECO:0000256" key="8">
    <source>
        <dbReference type="ARBA" id="ARBA00025164"/>
    </source>
</evidence>
<dbReference type="InterPro" id="IPR015797">
    <property type="entry name" value="NUDIX_hydrolase-like_dom_sf"/>
</dbReference>
<evidence type="ECO:0000256" key="7">
    <source>
        <dbReference type="ARBA" id="ARBA00022842"/>
    </source>
</evidence>
<dbReference type="EC" id="3.6.1.13" evidence="3"/>
<dbReference type="EMBL" id="QQAX01000033">
    <property type="protein sequence ID" value="RDI38364.1"/>
    <property type="molecule type" value="Genomic_DNA"/>
</dbReference>
<feature type="domain" description="Nudix hydrolase" evidence="14">
    <location>
        <begin position="52"/>
        <end position="190"/>
    </location>
</feature>
<dbReference type="InterPro" id="IPR000086">
    <property type="entry name" value="NUDIX_hydrolase_dom"/>
</dbReference>
<dbReference type="Pfam" id="PF00293">
    <property type="entry name" value="NUDIX"/>
    <property type="match status" value="1"/>
</dbReference>
<evidence type="ECO:0000256" key="9">
    <source>
        <dbReference type="ARBA" id="ARBA00030162"/>
    </source>
</evidence>
<dbReference type="GO" id="GO:0019693">
    <property type="term" value="P:ribose phosphate metabolic process"/>
    <property type="evidence" value="ECO:0007669"/>
    <property type="project" value="TreeGrafter"/>
</dbReference>
<evidence type="ECO:0000256" key="12">
    <source>
        <dbReference type="ARBA" id="ARBA00049546"/>
    </source>
</evidence>
<dbReference type="GO" id="GO:0046872">
    <property type="term" value="F:metal ion binding"/>
    <property type="evidence" value="ECO:0007669"/>
    <property type="project" value="UniProtKB-KW"/>
</dbReference>
<proteinExistence type="inferred from homology"/>
<evidence type="ECO:0000259" key="14">
    <source>
        <dbReference type="PROSITE" id="PS51462"/>
    </source>
</evidence>
<dbReference type="InterPro" id="IPR020084">
    <property type="entry name" value="NUDIX_hydrolase_CS"/>
</dbReference>
<dbReference type="PROSITE" id="PS51462">
    <property type="entry name" value="NUDIX"/>
    <property type="match status" value="1"/>
</dbReference>
<feature type="binding site" evidence="13">
    <location>
        <position position="113"/>
    </location>
    <ligand>
        <name>Mg(2+)</name>
        <dbReference type="ChEBI" id="CHEBI:18420"/>
        <label>1</label>
    </ligand>
</feature>
<comment type="function">
    <text evidence="8">Acts on ADP-mannose and ADP-glucose as well as ADP-ribose. Prevents glycogen biosynthesis. The reaction catalyzed by this enzyme is a limiting step of the gluconeogenic process.</text>
</comment>
<dbReference type="PANTHER" id="PTHR11839:SF5">
    <property type="entry name" value="ADP-RIBOSE PYROPHOSPHATASE"/>
    <property type="match status" value="1"/>
</dbReference>
<evidence type="ECO:0000313" key="15">
    <source>
        <dbReference type="EMBL" id="RDI38364.1"/>
    </source>
</evidence>
<keyword evidence="7 13" id="KW-0460">Magnesium</keyword>
<evidence type="ECO:0000313" key="16">
    <source>
        <dbReference type="Proteomes" id="UP000254720"/>
    </source>
</evidence>
<dbReference type="SUPFAM" id="SSF55811">
    <property type="entry name" value="Nudix"/>
    <property type="match status" value="1"/>
</dbReference>
<evidence type="ECO:0000256" key="10">
    <source>
        <dbReference type="ARBA" id="ARBA00030308"/>
    </source>
</evidence>
<evidence type="ECO:0000256" key="6">
    <source>
        <dbReference type="ARBA" id="ARBA00022801"/>
    </source>
</evidence>
<dbReference type="Proteomes" id="UP000254720">
    <property type="component" value="Unassembled WGS sequence"/>
</dbReference>
<feature type="binding site" evidence="13">
    <location>
        <position position="161"/>
    </location>
    <ligand>
        <name>Mg(2+)</name>
        <dbReference type="ChEBI" id="CHEBI:18420"/>
        <label>1</label>
    </ligand>
</feature>
<name>A0A370G764_9COXI</name>
<comment type="caution">
    <text evidence="15">The sequence shown here is derived from an EMBL/GenBank/DDBJ whole genome shotgun (WGS) entry which is preliminary data.</text>
</comment>
<sequence length="208" mass="23760">MQNNLQSFSQNDYEIIRREVLYQGIFRLARYHVRHRTFNGEWSQPFTREVLERQPAAAILPYDPVLDQVVLIEQFRAGALANPSSPWLIEIVAGVLDADEKPDNVAKREAVEEAGCKILDIYPVCEYFVSPGGSNEYLHLYCGRIDASEAGGVHGLSEENEDIRAFTVSAEEAFILLQEGKINTPPAIISLQWLQLNREWLRQLWQTK</sequence>
<gene>
    <name evidence="15" type="ORF">C8D86_1334</name>
</gene>
<comment type="cofactor">
    <cofactor evidence="1 13">
        <name>Mg(2+)</name>
        <dbReference type="ChEBI" id="CHEBI:18420"/>
    </cofactor>
</comment>
<comment type="similarity">
    <text evidence="2">Belongs to the Nudix hydrolase family. NudF subfamily.</text>
</comment>
<dbReference type="GO" id="GO:0047631">
    <property type="term" value="F:ADP-ribose diphosphatase activity"/>
    <property type="evidence" value="ECO:0007669"/>
    <property type="project" value="UniProtKB-EC"/>
</dbReference>
<dbReference type="Gene3D" id="3.90.79.10">
    <property type="entry name" value="Nucleoside Triphosphate Pyrophosphohydrolase"/>
    <property type="match status" value="1"/>
</dbReference>
<keyword evidence="5 13" id="KW-0479">Metal-binding</keyword>
<dbReference type="NCBIfam" id="TIGR00052">
    <property type="entry name" value="nudix-type nucleoside diphosphatase, YffH/AdpP family"/>
    <property type="match status" value="1"/>
</dbReference>
<dbReference type="GO" id="GO:0005829">
    <property type="term" value="C:cytosol"/>
    <property type="evidence" value="ECO:0007669"/>
    <property type="project" value="TreeGrafter"/>
</dbReference>
<dbReference type="RefSeq" id="WP_114835348.1">
    <property type="nucleotide sequence ID" value="NZ_QQAX01000033.1"/>
</dbReference>
<comment type="catalytic activity">
    <reaction evidence="12">
        <text>ADP-D-ribose + H2O = D-ribose 5-phosphate + AMP + 2 H(+)</text>
        <dbReference type="Rhea" id="RHEA:10412"/>
        <dbReference type="ChEBI" id="CHEBI:15377"/>
        <dbReference type="ChEBI" id="CHEBI:15378"/>
        <dbReference type="ChEBI" id="CHEBI:57967"/>
        <dbReference type="ChEBI" id="CHEBI:78346"/>
        <dbReference type="ChEBI" id="CHEBI:456215"/>
        <dbReference type="EC" id="3.6.1.13"/>
    </reaction>
</comment>
<feature type="binding site" evidence="13">
    <location>
        <position position="93"/>
    </location>
    <ligand>
        <name>Mg(2+)</name>
        <dbReference type="ChEBI" id="CHEBI:18420"/>
        <label>1</label>
    </ligand>
</feature>
<dbReference type="CDD" id="cd24155">
    <property type="entry name" value="NUDIX_ADPRase"/>
    <property type="match status" value="1"/>
</dbReference>
<reference evidence="15 16" key="1">
    <citation type="submission" date="2018-07" db="EMBL/GenBank/DDBJ databases">
        <title>Genomic Encyclopedia of Type Strains, Phase IV (KMG-IV): sequencing the most valuable type-strain genomes for metagenomic binning, comparative biology and taxonomic classification.</title>
        <authorList>
            <person name="Goeker M."/>
        </authorList>
    </citation>
    <scope>NUCLEOTIDE SEQUENCE [LARGE SCALE GENOMIC DNA]</scope>
    <source>
        <strain evidence="15 16">DSM 16500</strain>
    </source>
</reference>
<feature type="binding site" evidence="13">
    <location>
        <position position="109"/>
    </location>
    <ligand>
        <name>Mg(2+)</name>
        <dbReference type="ChEBI" id="CHEBI:18420"/>
        <label>1</label>
    </ligand>
</feature>
<dbReference type="GO" id="GO:0019144">
    <property type="term" value="F:ADP-sugar diphosphatase activity"/>
    <property type="evidence" value="ECO:0007669"/>
    <property type="project" value="TreeGrafter"/>
</dbReference>